<feature type="transmembrane region" description="Helical" evidence="2">
    <location>
        <begin position="141"/>
        <end position="162"/>
    </location>
</feature>
<feature type="region of interest" description="Disordered" evidence="1">
    <location>
        <begin position="175"/>
        <end position="194"/>
    </location>
</feature>
<organism evidence="3 4">
    <name type="scientific">Stackebrandtia albiflava</name>
    <dbReference type="NCBI Taxonomy" id="406432"/>
    <lineage>
        <taxon>Bacteria</taxon>
        <taxon>Bacillati</taxon>
        <taxon>Actinomycetota</taxon>
        <taxon>Actinomycetes</taxon>
        <taxon>Glycomycetales</taxon>
        <taxon>Glycomycetaceae</taxon>
        <taxon>Stackebrandtia</taxon>
    </lineage>
</organism>
<accession>A0A562ULN4</accession>
<feature type="transmembrane region" description="Helical" evidence="2">
    <location>
        <begin position="99"/>
        <end position="121"/>
    </location>
</feature>
<evidence type="ECO:0000313" key="3">
    <source>
        <dbReference type="EMBL" id="TWJ06520.1"/>
    </source>
</evidence>
<dbReference type="AlphaFoldDB" id="A0A562ULN4"/>
<evidence type="ECO:0000256" key="1">
    <source>
        <dbReference type="SAM" id="MobiDB-lite"/>
    </source>
</evidence>
<keyword evidence="2" id="KW-1133">Transmembrane helix</keyword>
<gene>
    <name evidence="3" type="ORF">LX16_5257</name>
</gene>
<feature type="transmembrane region" description="Helical" evidence="2">
    <location>
        <begin position="21"/>
        <end position="42"/>
    </location>
</feature>
<comment type="caution">
    <text evidence="3">The sequence shown here is derived from an EMBL/GenBank/DDBJ whole genome shotgun (WGS) entry which is preliminary data.</text>
</comment>
<feature type="transmembrane region" description="Helical" evidence="2">
    <location>
        <begin position="54"/>
        <end position="78"/>
    </location>
</feature>
<protein>
    <submittedName>
        <fullName evidence="3">Uncharacterized protein</fullName>
    </submittedName>
</protein>
<evidence type="ECO:0000313" key="4">
    <source>
        <dbReference type="Proteomes" id="UP000321617"/>
    </source>
</evidence>
<keyword evidence="2" id="KW-0472">Membrane</keyword>
<proteinExistence type="predicted"/>
<dbReference type="OrthoDB" id="3385690at2"/>
<evidence type="ECO:0000256" key="2">
    <source>
        <dbReference type="SAM" id="Phobius"/>
    </source>
</evidence>
<keyword evidence="2" id="KW-0812">Transmembrane</keyword>
<sequence>MTESLHGLRIAGSAFNWALRFYVRHLPLVVGVSLIPSVQRFWLVSEGDRVGAPLAVGTEVVAEGTRVVLVWLLLRLAFRGDPLLRPLTVRRRWRLLTDFIDRHLVAFLTQFVVLAAAFVVLDLLPNTAIATLVPADDRDTVTAVVVAAKNPTVIAMTFIWMIGVGVAMMRATAAPPSTAPATTPGDGTERPARG</sequence>
<dbReference type="Proteomes" id="UP000321617">
    <property type="component" value="Unassembled WGS sequence"/>
</dbReference>
<keyword evidence="4" id="KW-1185">Reference proteome</keyword>
<feature type="compositionally biased region" description="Low complexity" evidence="1">
    <location>
        <begin position="175"/>
        <end position="184"/>
    </location>
</feature>
<name>A0A562ULN4_9ACTN</name>
<reference evidence="3 4" key="1">
    <citation type="journal article" date="2013" name="Stand. Genomic Sci.">
        <title>Genomic Encyclopedia of Type Strains, Phase I: The one thousand microbial genomes (KMG-I) project.</title>
        <authorList>
            <person name="Kyrpides N.C."/>
            <person name="Woyke T."/>
            <person name="Eisen J.A."/>
            <person name="Garrity G."/>
            <person name="Lilburn T.G."/>
            <person name="Beck B.J."/>
            <person name="Whitman W.B."/>
            <person name="Hugenholtz P."/>
            <person name="Klenk H.P."/>
        </authorList>
    </citation>
    <scope>NUCLEOTIDE SEQUENCE [LARGE SCALE GENOMIC DNA]</scope>
    <source>
        <strain evidence="3 4">DSM 45044</strain>
    </source>
</reference>
<dbReference type="EMBL" id="VLLL01000012">
    <property type="protein sequence ID" value="TWJ06520.1"/>
    <property type="molecule type" value="Genomic_DNA"/>
</dbReference>
<dbReference type="RefSeq" id="WP_147144594.1">
    <property type="nucleotide sequence ID" value="NZ_BAABIJ010000002.1"/>
</dbReference>